<dbReference type="CDD" id="cd03257">
    <property type="entry name" value="ABC_NikE_OppD_transporters"/>
    <property type="match status" value="1"/>
</dbReference>
<dbReference type="SUPFAM" id="SSF52540">
    <property type="entry name" value="P-loop containing nucleoside triphosphate hydrolases"/>
    <property type="match status" value="1"/>
</dbReference>
<comment type="similarity">
    <text evidence="2">Belongs to the ABC transporter superfamily.</text>
</comment>
<evidence type="ECO:0000256" key="5">
    <source>
        <dbReference type="ARBA" id="ARBA00022741"/>
    </source>
</evidence>
<evidence type="ECO:0000259" key="8">
    <source>
        <dbReference type="PROSITE" id="PS50893"/>
    </source>
</evidence>
<keyword evidence="6 9" id="KW-0067">ATP-binding</keyword>
<dbReference type="Pfam" id="PF08352">
    <property type="entry name" value="oligo_HPY"/>
    <property type="match status" value="1"/>
</dbReference>
<name>A0ABW4LBK1_9MICO</name>
<dbReference type="Gene3D" id="3.40.50.300">
    <property type="entry name" value="P-loop containing nucleotide triphosphate hydrolases"/>
    <property type="match status" value="1"/>
</dbReference>
<dbReference type="InterPro" id="IPR027417">
    <property type="entry name" value="P-loop_NTPase"/>
</dbReference>
<keyword evidence="10" id="KW-1185">Reference proteome</keyword>
<evidence type="ECO:0000256" key="3">
    <source>
        <dbReference type="ARBA" id="ARBA00022448"/>
    </source>
</evidence>
<keyword evidence="5" id="KW-0547">Nucleotide-binding</keyword>
<comment type="caution">
    <text evidence="9">The sequence shown here is derived from an EMBL/GenBank/DDBJ whole genome shotgun (WGS) entry which is preliminary data.</text>
</comment>
<dbReference type="Proteomes" id="UP001597347">
    <property type="component" value="Unassembled WGS sequence"/>
</dbReference>
<gene>
    <name evidence="9" type="ORF">ACFSBI_01635</name>
</gene>
<feature type="domain" description="ABC transporter" evidence="8">
    <location>
        <begin position="19"/>
        <end position="269"/>
    </location>
</feature>
<accession>A0ABW4LBK1</accession>
<dbReference type="PROSITE" id="PS00211">
    <property type="entry name" value="ABC_TRANSPORTER_1"/>
    <property type="match status" value="1"/>
</dbReference>
<dbReference type="PROSITE" id="PS50893">
    <property type="entry name" value="ABC_TRANSPORTER_2"/>
    <property type="match status" value="1"/>
</dbReference>
<protein>
    <submittedName>
        <fullName evidence="9">ABC transporter ATP-binding protein</fullName>
    </submittedName>
</protein>
<evidence type="ECO:0000313" key="9">
    <source>
        <dbReference type="EMBL" id="MFD1720238.1"/>
    </source>
</evidence>
<evidence type="ECO:0000256" key="7">
    <source>
        <dbReference type="ARBA" id="ARBA00023136"/>
    </source>
</evidence>
<dbReference type="RefSeq" id="WP_377931444.1">
    <property type="nucleotide sequence ID" value="NZ_JBHUEA010000002.1"/>
</dbReference>
<organism evidence="9 10">
    <name type="scientific">Amnibacterium endophyticum</name>
    <dbReference type="NCBI Taxonomy" id="2109337"/>
    <lineage>
        <taxon>Bacteria</taxon>
        <taxon>Bacillati</taxon>
        <taxon>Actinomycetota</taxon>
        <taxon>Actinomycetes</taxon>
        <taxon>Micrococcales</taxon>
        <taxon>Microbacteriaceae</taxon>
        <taxon>Amnibacterium</taxon>
    </lineage>
</organism>
<evidence type="ECO:0000256" key="6">
    <source>
        <dbReference type="ARBA" id="ARBA00022840"/>
    </source>
</evidence>
<evidence type="ECO:0000256" key="2">
    <source>
        <dbReference type="ARBA" id="ARBA00005417"/>
    </source>
</evidence>
<dbReference type="InterPro" id="IPR003593">
    <property type="entry name" value="AAA+_ATPase"/>
</dbReference>
<dbReference type="PANTHER" id="PTHR43297:SF2">
    <property type="entry name" value="DIPEPTIDE TRANSPORT ATP-BINDING PROTEIN DPPD"/>
    <property type="match status" value="1"/>
</dbReference>
<dbReference type="GO" id="GO:0005524">
    <property type="term" value="F:ATP binding"/>
    <property type="evidence" value="ECO:0007669"/>
    <property type="project" value="UniProtKB-KW"/>
</dbReference>
<dbReference type="InterPro" id="IPR017871">
    <property type="entry name" value="ABC_transporter-like_CS"/>
</dbReference>
<dbReference type="InterPro" id="IPR050388">
    <property type="entry name" value="ABC_Ni/Peptide_Import"/>
</dbReference>
<dbReference type="Pfam" id="PF00005">
    <property type="entry name" value="ABC_tran"/>
    <property type="match status" value="1"/>
</dbReference>
<comment type="subcellular location">
    <subcellularLocation>
        <location evidence="1">Cell membrane</location>
        <topology evidence="1">Peripheral membrane protein</topology>
    </subcellularLocation>
</comment>
<proteinExistence type="inferred from homology"/>
<dbReference type="InterPro" id="IPR003439">
    <property type="entry name" value="ABC_transporter-like_ATP-bd"/>
</dbReference>
<evidence type="ECO:0000313" key="10">
    <source>
        <dbReference type="Proteomes" id="UP001597347"/>
    </source>
</evidence>
<dbReference type="NCBIfam" id="TIGR01727">
    <property type="entry name" value="oligo_HPY"/>
    <property type="match status" value="1"/>
</dbReference>
<dbReference type="SMART" id="SM00382">
    <property type="entry name" value="AAA"/>
    <property type="match status" value="1"/>
</dbReference>
<keyword evidence="3" id="KW-0813">Transport</keyword>
<dbReference type="EMBL" id="JBHUEA010000002">
    <property type="protein sequence ID" value="MFD1720238.1"/>
    <property type="molecule type" value="Genomic_DNA"/>
</dbReference>
<keyword evidence="7" id="KW-0472">Membrane</keyword>
<keyword evidence="4" id="KW-1003">Cell membrane</keyword>
<sequence length="354" mass="39010">MTQTAAVPASRYAPDGPFLQVEDLRVHFPTADGLVKSVDGVSFEVERGEILGIVGESGSGKSVTSQAILGLHKNSKARVTGNVWLNGTDLVAASEEEMRKLRGTEVAMIFQDPLSALHPFYSIGAQISEAYLVHHKVGKKEARKRTVEMLDKVGIPNAARRYDDYPHQFSGGMRQRAMIAMALISDPTLLIADEPTTALDVTVQAQILELIKELRTELNSGVILITHDLGVVAETCDDVLVMYGGQCVEKGPVDEVFHQPEMPYTWGLLNSMPRMDRVRASRLIPIAGQPPSLINVPKGCVFNTRCGFVDRVPGSRCFEDHPDLLPTDARHEVRCHIPPEERREIFAAEIRPNL</sequence>
<evidence type="ECO:0000256" key="1">
    <source>
        <dbReference type="ARBA" id="ARBA00004202"/>
    </source>
</evidence>
<evidence type="ECO:0000256" key="4">
    <source>
        <dbReference type="ARBA" id="ARBA00022475"/>
    </source>
</evidence>
<reference evidence="10" key="1">
    <citation type="journal article" date="2019" name="Int. J. Syst. Evol. Microbiol.">
        <title>The Global Catalogue of Microorganisms (GCM) 10K type strain sequencing project: providing services to taxonomists for standard genome sequencing and annotation.</title>
        <authorList>
            <consortium name="The Broad Institute Genomics Platform"/>
            <consortium name="The Broad Institute Genome Sequencing Center for Infectious Disease"/>
            <person name="Wu L."/>
            <person name="Ma J."/>
        </authorList>
    </citation>
    <scope>NUCLEOTIDE SEQUENCE [LARGE SCALE GENOMIC DNA]</scope>
    <source>
        <strain evidence="10">CGMCC 1.12471</strain>
    </source>
</reference>
<dbReference type="InterPro" id="IPR013563">
    <property type="entry name" value="Oligopep_ABC_C"/>
</dbReference>
<dbReference type="PANTHER" id="PTHR43297">
    <property type="entry name" value="OLIGOPEPTIDE TRANSPORT ATP-BINDING PROTEIN APPD"/>
    <property type="match status" value="1"/>
</dbReference>